<reference evidence="11" key="1">
    <citation type="journal article" date="2015" name="BMC Genomics">
        <title>Draft genome of a commonly misdiagnosed multidrug resistant pathogen Candida auris.</title>
        <authorList>
            <person name="Chatterjee S."/>
            <person name="Alampalli S.V."/>
            <person name="Nageshan R.K."/>
            <person name="Chettiar S.T."/>
            <person name="Joshi S."/>
            <person name="Tatu U.S."/>
        </authorList>
    </citation>
    <scope>NUCLEOTIDE SEQUENCE [LARGE SCALE GENOMIC DNA]</scope>
    <source>
        <strain evidence="11">6684</strain>
    </source>
</reference>
<evidence type="ECO:0000256" key="5">
    <source>
        <dbReference type="ARBA" id="ARBA00023163"/>
    </source>
</evidence>
<feature type="domain" description="Zn(2)-C6 fungal-type" evidence="9">
    <location>
        <begin position="179"/>
        <end position="208"/>
    </location>
</feature>
<dbReference type="EMBL" id="LGST01000004">
    <property type="protein sequence ID" value="KNE02271.1"/>
    <property type="molecule type" value="Genomic_DNA"/>
</dbReference>
<dbReference type="Gene3D" id="4.10.240.10">
    <property type="entry name" value="Zn(2)-C6 fungal-type DNA-binding domain"/>
    <property type="match status" value="1"/>
</dbReference>
<dbReference type="GO" id="GO:0043565">
    <property type="term" value="F:sequence-specific DNA binding"/>
    <property type="evidence" value="ECO:0007669"/>
    <property type="project" value="TreeGrafter"/>
</dbReference>
<dbReference type="VEuPathDB" id="FungiDB:CJI97_001565"/>
<evidence type="ECO:0000259" key="9">
    <source>
        <dbReference type="PROSITE" id="PS50048"/>
    </source>
</evidence>
<dbReference type="CDD" id="cd00067">
    <property type="entry name" value="GAL4"/>
    <property type="match status" value="1"/>
</dbReference>
<dbReference type="Proteomes" id="UP000037122">
    <property type="component" value="Unassembled WGS sequence"/>
</dbReference>
<dbReference type="InterPro" id="IPR001138">
    <property type="entry name" value="Zn2Cys6_DnaBD"/>
</dbReference>
<dbReference type="VEuPathDB" id="FungiDB:CJI96_0002890"/>
<dbReference type="GO" id="GO:0005634">
    <property type="term" value="C:nucleus"/>
    <property type="evidence" value="ECO:0007669"/>
    <property type="project" value="UniProtKB-SubCell"/>
</dbReference>
<keyword evidence="3" id="KW-0805">Transcription regulation</keyword>
<dbReference type="AlphaFoldDB" id="A0A0L0P8B4"/>
<dbReference type="PROSITE" id="PS50048">
    <property type="entry name" value="ZN2_CY6_FUNGAL_2"/>
    <property type="match status" value="1"/>
</dbReference>
<keyword evidence="8" id="KW-1133">Transmembrane helix</keyword>
<evidence type="ECO:0000256" key="2">
    <source>
        <dbReference type="ARBA" id="ARBA00022723"/>
    </source>
</evidence>
<dbReference type="Pfam" id="PF00172">
    <property type="entry name" value="Zn_clus"/>
    <property type="match status" value="1"/>
</dbReference>
<keyword evidence="8" id="KW-0812">Transmembrane</keyword>
<dbReference type="GO" id="GO:0045944">
    <property type="term" value="P:positive regulation of transcription by RNA polymerase II"/>
    <property type="evidence" value="ECO:0007669"/>
    <property type="project" value="TreeGrafter"/>
</dbReference>
<keyword evidence="6" id="KW-0539">Nucleus</keyword>
<evidence type="ECO:0000256" key="3">
    <source>
        <dbReference type="ARBA" id="ARBA00023015"/>
    </source>
</evidence>
<keyword evidence="4" id="KW-0238">DNA-binding</keyword>
<dbReference type="VEuPathDB" id="FungiDB:B9J08_002218"/>
<dbReference type="GO" id="GO:0006351">
    <property type="term" value="P:DNA-templated transcription"/>
    <property type="evidence" value="ECO:0007669"/>
    <property type="project" value="InterPro"/>
</dbReference>
<evidence type="ECO:0000256" key="7">
    <source>
        <dbReference type="SAM" id="MobiDB-lite"/>
    </source>
</evidence>
<feature type="transmembrane region" description="Helical" evidence="8">
    <location>
        <begin position="748"/>
        <end position="773"/>
    </location>
</feature>
<dbReference type="CDD" id="cd12148">
    <property type="entry name" value="fungal_TF_MHR"/>
    <property type="match status" value="1"/>
</dbReference>
<feature type="region of interest" description="Disordered" evidence="7">
    <location>
        <begin position="130"/>
        <end position="170"/>
    </location>
</feature>
<name>A0A0L0P8B4_CANAR</name>
<protein>
    <submittedName>
        <fullName evidence="10">Stb4 binds sin3p in two-hybrid assay</fullName>
    </submittedName>
</protein>
<dbReference type="GO" id="GO:0000981">
    <property type="term" value="F:DNA-binding transcription factor activity, RNA polymerase II-specific"/>
    <property type="evidence" value="ECO:0007669"/>
    <property type="project" value="InterPro"/>
</dbReference>
<dbReference type="PROSITE" id="PS00463">
    <property type="entry name" value="ZN2_CY6_FUNGAL_1"/>
    <property type="match status" value="1"/>
</dbReference>
<dbReference type="SMART" id="SM00066">
    <property type="entry name" value="GAL4"/>
    <property type="match status" value="1"/>
</dbReference>
<dbReference type="SMART" id="SM00906">
    <property type="entry name" value="Fungal_trans"/>
    <property type="match status" value="1"/>
</dbReference>
<dbReference type="PANTHER" id="PTHR47540">
    <property type="entry name" value="THIAMINE REPRESSIBLE GENES REGULATORY PROTEIN THI5"/>
    <property type="match status" value="1"/>
</dbReference>
<evidence type="ECO:0000256" key="8">
    <source>
        <dbReference type="SAM" id="Phobius"/>
    </source>
</evidence>
<dbReference type="PANTHER" id="PTHR47540:SF2">
    <property type="entry name" value="ZN(II)2CYS6 TRANSCRIPTION FACTOR (EUROFUNG)"/>
    <property type="match status" value="1"/>
</dbReference>
<dbReference type="Pfam" id="PF04082">
    <property type="entry name" value="Fungal_trans"/>
    <property type="match status" value="1"/>
</dbReference>
<evidence type="ECO:0000313" key="10">
    <source>
        <dbReference type="EMBL" id="KNE02271.1"/>
    </source>
</evidence>
<dbReference type="VEuPathDB" id="FungiDB:CJJ09_003301"/>
<evidence type="ECO:0000256" key="1">
    <source>
        <dbReference type="ARBA" id="ARBA00004123"/>
    </source>
</evidence>
<dbReference type="GO" id="GO:0008270">
    <property type="term" value="F:zinc ion binding"/>
    <property type="evidence" value="ECO:0007669"/>
    <property type="project" value="InterPro"/>
</dbReference>
<dbReference type="VEuPathDB" id="FungiDB:QG37_00523"/>
<gene>
    <name evidence="10" type="ORF">QG37_00523</name>
</gene>
<dbReference type="VEuPathDB" id="FungiDB:CJJ07_001377"/>
<dbReference type="InterPro" id="IPR007219">
    <property type="entry name" value="XnlR_reg_dom"/>
</dbReference>
<proteinExistence type="predicted"/>
<comment type="caution">
    <text evidence="10">The sequence shown here is derived from an EMBL/GenBank/DDBJ whole genome shotgun (WGS) entry which is preliminary data.</text>
</comment>
<dbReference type="InterPro" id="IPR036864">
    <property type="entry name" value="Zn2-C6_fun-type_DNA-bd_sf"/>
</dbReference>
<keyword evidence="2" id="KW-0479">Metal-binding</keyword>
<feature type="region of interest" description="Disordered" evidence="7">
    <location>
        <begin position="1"/>
        <end position="45"/>
    </location>
</feature>
<feature type="compositionally biased region" description="Polar residues" evidence="7">
    <location>
        <begin position="143"/>
        <end position="168"/>
    </location>
</feature>
<feature type="compositionally biased region" description="Low complexity" evidence="7">
    <location>
        <begin position="211"/>
        <end position="234"/>
    </location>
</feature>
<dbReference type="InterPro" id="IPR051711">
    <property type="entry name" value="Stress_Response_Reg"/>
</dbReference>
<dbReference type="VEuPathDB" id="FungiDB:B9J08_002217"/>
<feature type="region of interest" description="Disordered" evidence="7">
    <location>
        <begin position="211"/>
        <end position="253"/>
    </location>
</feature>
<evidence type="ECO:0000256" key="6">
    <source>
        <dbReference type="ARBA" id="ARBA00023242"/>
    </source>
</evidence>
<evidence type="ECO:0000256" key="4">
    <source>
        <dbReference type="ARBA" id="ARBA00023125"/>
    </source>
</evidence>
<sequence length="925" mass="104439">MSDEEKNQGNQQPAKGSQAEAENRPNTQPHSAETPQTFDGLPSMRAYDTAYPPLNQYSSTLLLLLKPIQPLNPRQTSAWLSVPSAATPAPPSSLNHIMVMGGSGSQIPSTGPGLPHNNYSYGMGGRYGTPGASESASGHGYGENNQAPMHASTSTVADTQQGGKNSSGAERARLRVNKACERCRNHKIKCSGVKPCTNCEKHSVECVFRDASQPANPSSSKANAAMSSSSIASNDGQLFNGESSPKKLYEYPPRKKHRPDLLFANFDPGHSLFQAPAPATPDYLSHALPVVQKNYADPSYTAYLENRVHYLENLLSDHLNGHAKNVGTINTDTLDVADLMRHTASKWRSSRRHQNALVIELCKALYEGLDPEAKLKVTVPRTQYFGWNLSGCNYIKPEPLPSMPDLKLLNEATKAHYIDFFFREINPLYAIIHETVFREQIVAYDKQSKASGTQTNVTALFLAMLCLVYALSNRFVQFMKPDGPSMEMLRLEERLFKYSHKVMLIFSFEWESFELIQCWMLATLYLRITHRQTSANQAFGNAVSMCRSMGLFRDRKLTADVSSYDLLKAKRVFFSLYCFDRVIFLQAGRYRALNEFDIVRPFPSFDYVKESAGDDWITLPAFAMIHIARVANFLHTNSSDNYDLLKSQQINKEIYLLQGWLAENGFDDVHDIFPYEGCGGPVSHMVKAVVKLHFYDLLLAIHGKLLFSYFGKRIASEGMQIERVVEANEGVIFLLNKLKNADCLYAPWYLNLLVLFNVGINCLVFINAGVYLVESRRLMKESMNLLKTFQNSAVRNEKGKLIFHERFKMVKECIWVFKMTNKIMSLSFQKSLADFEQFGTDPGPDEVNQQYFTQFGLMKQKKKDDLEKLMEDQSKRDFTERTKNINDETSPGVVASQPASDAFGNDNFLSNLQWFDQWLDFNQDM</sequence>
<evidence type="ECO:0000313" key="11">
    <source>
        <dbReference type="Proteomes" id="UP000037122"/>
    </source>
</evidence>
<feature type="compositionally biased region" description="Basic and acidic residues" evidence="7">
    <location>
        <begin position="244"/>
        <end position="253"/>
    </location>
</feature>
<keyword evidence="8" id="KW-0472">Membrane</keyword>
<accession>A0A0L0P8B4</accession>
<comment type="subcellular location">
    <subcellularLocation>
        <location evidence="1">Nucleus</location>
    </subcellularLocation>
</comment>
<feature type="compositionally biased region" description="Polar residues" evidence="7">
    <location>
        <begin position="24"/>
        <end position="37"/>
    </location>
</feature>
<dbReference type="SUPFAM" id="SSF57701">
    <property type="entry name" value="Zn2/Cys6 DNA-binding domain"/>
    <property type="match status" value="1"/>
</dbReference>
<organism evidence="10 11">
    <name type="scientific">Candidozyma auris</name>
    <name type="common">Yeast</name>
    <name type="synonym">Candida auris</name>
    <dbReference type="NCBI Taxonomy" id="498019"/>
    <lineage>
        <taxon>Eukaryota</taxon>
        <taxon>Fungi</taxon>
        <taxon>Dikarya</taxon>
        <taxon>Ascomycota</taxon>
        <taxon>Saccharomycotina</taxon>
        <taxon>Pichiomycetes</taxon>
        <taxon>Metschnikowiaceae</taxon>
        <taxon>Candidozyma</taxon>
    </lineage>
</organism>
<keyword evidence="5" id="KW-0804">Transcription</keyword>